<dbReference type="AlphaFoldDB" id="A0A0K2UKL1"/>
<reference evidence="1" key="1">
    <citation type="submission" date="2014-05" db="EMBL/GenBank/DDBJ databases">
        <authorList>
            <person name="Chronopoulou M."/>
        </authorList>
    </citation>
    <scope>NUCLEOTIDE SEQUENCE</scope>
    <source>
        <tissue evidence="1">Whole organism</tissue>
    </source>
</reference>
<evidence type="ECO:0000313" key="1">
    <source>
        <dbReference type="EMBL" id="CDW38799.1"/>
    </source>
</evidence>
<name>A0A0K2UKL1_LEPSM</name>
<feature type="non-terminal residue" evidence="1">
    <location>
        <position position="1"/>
    </location>
</feature>
<proteinExistence type="predicted"/>
<organism evidence="1">
    <name type="scientific">Lepeophtheirus salmonis</name>
    <name type="common">Salmon louse</name>
    <name type="synonym">Caligus salmonis</name>
    <dbReference type="NCBI Taxonomy" id="72036"/>
    <lineage>
        <taxon>Eukaryota</taxon>
        <taxon>Metazoa</taxon>
        <taxon>Ecdysozoa</taxon>
        <taxon>Arthropoda</taxon>
        <taxon>Crustacea</taxon>
        <taxon>Multicrustacea</taxon>
        <taxon>Hexanauplia</taxon>
        <taxon>Copepoda</taxon>
        <taxon>Siphonostomatoida</taxon>
        <taxon>Caligidae</taxon>
        <taxon>Lepeophtheirus</taxon>
    </lineage>
</organism>
<sequence length="88" mass="10564">LDRAWNSRQILILVELFWGYIKGDFQLPFGSQKLFYAFRYDIEFNCTTSVNYLRDPCVLYFINRNNDVRAEKSCNCVTFDLVNHYPYT</sequence>
<dbReference type="EMBL" id="HACA01021438">
    <property type="protein sequence ID" value="CDW38799.1"/>
    <property type="molecule type" value="Transcribed_RNA"/>
</dbReference>
<protein>
    <submittedName>
        <fullName evidence="1">Uncharacterized protein</fullName>
    </submittedName>
</protein>
<accession>A0A0K2UKL1</accession>